<organism evidence="1 2">
    <name type="scientific">Comamonas serinivorans</name>
    <dbReference type="NCBI Taxonomy" id="1082851"/>
    <lineage>
        <taxon>Bacteria</taxon>
        <taxon>Pseudomonadati</taxon>
        <taxon>Pseudomonadota</taxon>
        <taxon>Betaproteobacteria</taxon>
        <taxon>Burkholderiales</taxon>
        <taxon>Comamonadaceae</taxon>
        <taxon>Comamonas</taxon>
    </lineage>
</organism>
<proteinExistence type="predicted"/>
<dbReference type="RefSeq" id="WP_087282766.1">
    <property type="nucleotide sequence ID" value="NZ_CP021455.1"/>
</dbReference>
<evidence type="ECO:0000313" key="2">
    <source>
        <dbReference type="Proteomes" id="UP000196138"/>
    </source>
</evidence>
<protein>
    <submittedName>
        <fullName evidence="1">Uncharacterized protein</fullName>
    </submittedName>
</protein>
<reference evidence="1 2" key="1">
    <citation type="submission" date="2017-05" db="EMBL/GenBank/DDBJ databases">
        <authorList>
            <person name="Song R."/>
            <person name="Chenine A.L."/>
            <person name="Ruprecht R.M."/>
        </authorList>
    </citation>
    <scope>NUCLEOTIDE SEQUENCE [LARGE SCALE GENOMIC DNA]</scope>
    <source>
        <strain evidence="1 2">DSM 26136</strain>
    </source>
</reference>
<dbReference type="KEGG" id="cser:CCO03_16350"/>
<evidence type="ECO:0000313" key="1">
    <source>
        <dbReference type="EMBL" id="ARU06029.1"/>
    </source>
</evidence>
<dbReference type="AlphaFoldDB" id="A0A1Y0ERT9"/>
<keyword evidence="2" id="KW-1185">Reference proteome</keyword>
<dbReference type="Proteomes" id="UP000196138">
    <property type="component" value="Chromosome"/>
</dbReference>
<dbReference type="EMBL" id="CP021455">
    <property type="protein sequence ID" value="ARU06029.1"/>
    <property type="molecule type" value="Genomic_DNA"/>
</dbReference>
<name>A0A1Y0ERT9_9BURK</name>
<accession>A0A1Y0ERT9</accession>
<sequence length="155" mass="17255">MRDAFNQQHTQICNSQSAAYRERRFADVEAQLTALLDAAHDDSERNCAWAELAGHHHVTALLTKDPAANQRALNALQTCVAPCPEDALNWLRLTEHFHYVSQDLNEAAQCVETTLAKALQEGNFVRQTLGARIRIALKRQDWGHSAAIAESLAEP</sequence>
<gene>
    <name evidence="1" type="ORF">CCO03_16350</name>
</gene>